<feature type="domain" description="POTRA" evidence="10">
    <location>
        <begin position="50"/>
        <end position="124"/>
    </location>
</feature>
<dbReference type="PANTHER" id="PTHR34597">
    <property type="entry name" value="SLR1661 PROTEIN"/>
    <property type="match status" value="1"/>
</dbReference>
<evidence type="ECO:0000313" key="11">
    <source>
        <dbReference type="EMBL" id="URI10760.1"/>
    </source>
</evidence>
<keyword evidence="3" id="KW-0813">Transport</keyword>
<dbReference type="Pfam" id="PF03865">
    <property type="entry name" value="ShlB"/>
    <property type="match status" value="1"/>
</dbReference>
<protein>
    <submittedName>
        <fullName evidence="11">ShlB/FhaC/HecB family hemolysin secretion/activation protein</fullName>
    </submittedName>
</protein>
<dbReference type="EMBL" id="CP097636">
    <property type="protein sequence ID" value="URI10760.1"/>
    <property type="molecule type" value="Genomic_DNA"/>
</dbReference>
<evidence type="ECO:0000256" key="5">
    <source>
        <dbReference type="ARBA" id="ARBA00022692"/>
    </source>
</evidence>
<dbReference type="Pfam" id="PF08479">
    <property type="entry name" value="POTRA_2"/>
    <property type="match status" value="1"/>
</dbReference>
<keyword evidence="4" id="KW-1134">Transmembrane beta strand</keyword>
<gene>
    <name evidence="11" type="ORF">MW290_17375</name>
</gene>
<name>A0ABY4SHF4_AQUTE</name>
<dbReference type="RefSeq" id="WP_250198963.1">
    <property type="nucleotide sequence ID" value="NZ_CP097636.1"/>
</dbReference>
<dbReference type="PANTHER" id="PTHR34597:SF6">
    <property type="entry name" value="BLR6126 PROTEIN"/>
    <property type="match status" value="1"/>
</dbReference>
<evidence type="ECO:0000313" key="12">
    <source>
        <dbReference type="Proteomes" id="UP001056201"/>
    </source>
</evidence>
<keyword evidence="9" id="KW-0732">Signal</keyword>
<comment type="similarity">
    <text evidence="2">Belongs to the TPS (TC 1.B.20) family.</text>
</comment>
<dbReference type="Gene3D" id="2.40.160.50">
    <property type="entry name" value="membrane protein fhac: a member of the omp85/tpsb transporter family"/>
    <property type="match status" value="1"/>
</dbReference>
<evidence type="ECO:0000256" key="3">
    <source>
        <dbReference type="ARBA" id="ARBA00022448"/>
    </source>
</evidence>
<dbReference type="InterPro" id="IPR013686">
    <property type="entry name" value="Polypept-transport_assoc_ShlB"/>
</dbReference>
<sequence>MNASPDRRLRWRCIPLIGCLAATPPAWPQATPLVAPNPPADSAPADTPRLRVAGFRVQGNSLLPAAQVDAALAPYTGERSAEELQRAAAALQALYAQAGYGGVVAFVAPQSAADGVITITVVEGRLARVGVTGQRQFSEGNVRASLPALTEGQTPRLNLLDAQITMANENPAKQLQLLLQPGANPGETDARVEVAEQPVRRWTATLDNRGNQRTGRLRASLGWQHANLSDRDDVLTLNAQTAPDKPSAVKVLSGSYRLPLYAQRSFVDAYAAWSDVDGGTTSTVAGALSFAGRGRLAGVRGTMLLPRWGEADQRLALALDYRAYLNSCEIAGLPPGACGPAGESVSVQPLSLEYSLQRAGAVAFGLAVGLHHNLQLGGGHGRSSQFEAVRAGAEPRFTALRGTFFVGGQPLEGWDLQLRAAGQFTDDALVPGEQFGIGGAASVRGYREREVAGDRGLQATLELAGPELLRSGGGATLRALGFFDAGWVANRGGLPCATDRDDCSLRALGLGLRGSLGRWQAQLVLAQALKAAPQTDRHDLRAHVAVSTSF</sequence>
<evidence type="ECO:0000256" key="2">
    <source>
        <dbReference type="ARBA" id="ARBA00009055"/>
    </source>
</evidence>
<keyword evidence="12" id="KW-1185">Reference proteome</keyword>
<dbReference type="InterPro" id="IPR005565">
    <property type="entry name" value="Hemolysn_activator_HlyB_C"/>
</dbReference>
<evidence type="ECO:0000256" key="8">
    <source>
        <dbReference type="ARBA" id="ARBA00023237"/>
    </source>
</evidence>
<keyword evidence="6" id="KW-0653">Protein transport</keyword>
<dbReference type="Proteomes" id="UP001056201">
    <property type="component" value="Chromosome 2"/>
</dbReference>
<evidence type="ECO:0000256" key="4">
    <source>
        <dbReference type="ARBA" id="ARBA00022452"/>
    </source>
</evidence>
<keyword evidence="5" id="KW-0812">Transmembrane</keyword>
<keyword evidence="8" id="KW-0998">Cell outer membrane</keyword>
<dbReference type="Gene3D" id="3.10.20.310">
    <property type="entry name" value="membrane protein fhac"/>
    <property type="match status" value="1"/>
</dbReference>
<organism evidence="11 12">
    <name type="scientific">Aquincola tertiaricarbonis</name>
    <dbReference type="NCBI Taxonomy" id="391953"/>
    <lineage>
        <taxon>Bacteria</taxon>
        <taxon>Pseudomonadati</taxon>
        <taxon>Pseudomonadota</taxon>
        <taxon>Betaproteobacteria</taxon>
        <taxon>Burkholderiales</taxon>
        <taxon>Sphaerotilaceae</taxon>
        <taxon>Aquincola</taxon>
    </lineage>
</organism>
<accession>A0ABY4SHF4</accession>
<dbReference type="InterPro" id="IPR034746">
    <property type="entry name" value="POTRA"/>
</dbReference>
<reference evidence="11" key="1">
    <citation type="submission" date="2022-05" db="EMBL/GenBank/DDBJ databases">
        <title>An RpoN-dependent PEP-CTERM gene is involved in floc formation of an Aquincola tertiaricarbonis strain.</title>
        <authorList>
            <person name="Qiu D."/>
            <person name="Xia M."/>
        </authorList>
    </citation>
    <scope>NUCLEOTIDE SEQUENCE</scope>
    <source>
        <strain evidence="11">RN12</strain>
    </source>
</reference>
<proteinExistence type="inferred from homology"/>
<dbReference type="InterPro" id="IPR051544">
    <property type="entry name" value="TPS_OM_transporter"/>
</dbReference>
<feature type="signal peptide" evidence="9">
    <location>
        <begin position="1"/>
        <end position="28"/>
    </location>
</feature>
<evidence type="ECO:0000256" key="9">
    <source>
        <dbReference type="SAM" id="SignalP"/>
    </source>
</evidence>
<comment type="subcellular location">
    <subcellularLocation>
        <location evidence="1">Cell outer membrane</location>
    </subcellularLocation>
</comment>
<feature type="chain" id="PRO_5046604059" evidence="9">
    <location>
        <begin position="29"/>
        <end position="550"/>
    </location>
</feature>
<keyword evidence="7" id="KW-0472">Membrane</keyword>
<evidence type="ECO:0000256" key="6">
    <source>
        <dbReference type="ARBA" id="ARBA00022927"/>
    </source>
</evidence>
<evidence type="ECO:0000256" key="1">
    <source>
        <dbReference type="ARBA" id="ARBA00004442"/>
    </source>
</evidence>
<evidence type="ECO:0000256" key="7">
    <source>
        <dbReference type="ARBA" id="ARBA00023136"/>
    </source>
</evidence>
<dbReference type="PROSITE" id="PS51779">
    <property type="entry name" value="POTRA"/>
    <property type="match status" value="1"/>
</dbReference>
<evidence type="ECO:0000259" key="10">
    <source>
        <dbReference type="PROSITE" id="PS51779"/>
    </source>
</evidence>